<evidence type="ECO:0000313" key="2">
    <source>
        <dbReference type="EMBL" id="GEB86028.1"/>
    </source>
</evidence>
<keyword evidence="3" id="KW-1185">Reference proteome</keyword>
<evidence type="ECO:0000259" key="1">
    <source>
        <dbReference type="Pfam" id="PF04168"/>
    </source>
</evidence>
<dbReference type="PANTHER" id="PTHR34595">
    <property type="entry name" value="BLR5612 PROTEIN"/>
    <property type="match status" value="1"/>
</dbReference>
<dbReference type="OrthoDB" id="9803532at2"/>
<feature type="domain" description="DUF403" evidence="1">
    <location>
        <begin position="14"/>
        <end position="323"/>
    </location>
</feature>
<dbReference type="InterPro" id="IPR007296">
    <property type="entry name" value="DUF403"/>
</dbReference>
<gene>
    <name evidence="2" type="ORF">APE01nite_18250</name>
</gene>
<dbReference type="InterPro" id="IPR051680">
    <property type="entry name" value="ATP-dep_Glu-Cys_Ligase-2"/>
</dbReference>
<protein>
    <recommendedName>
        <fullName evidence="1">DUF403 domain-containing protein</fullName>
    </recommendedName>
</protein>
<dbReference type="Pfam" id="PF04168">
    <property type="entry name" value="Alpha-E"/>
    <property type="match status" value="1"/>
</dbReference>
<evidence type="ECO:0000313" key="3">
    <source>
        <dbReference type="Proteomes" id="UP000317730"/>
    </source>
</evidence>
<comment type="caution">
    <text evidence="2">The sequence shown here is derived from an EMBL/GenBank/DDBJ whole genome shotgun (WGS) entry which is preliminary data.</text>
</comment>
<reference evidence="2 3" key="1">
    <citation type="submission" date="2019-06" db="EMBL/GenBank/DDBJ databases">
        <title>Whole genome shotgun sequence of Acetobacter peroxydans NBRC 13755.</title>
        <authorList>
            <person name="Hosoyama A."/>
            <person name="Uohara A."/>
            <person name="Ohji S."/>
            <person name="Ichikawa N."/>
        </authorList>
    </citation>
    <scope>NUCLEOTIDE SEQUENCE [LARGE SCALE GENOMIC DNA]</scope>
    <source>
        <strain evidence="2 3">NBRC 13755</strain>
    </source>
</reference>
<dbReference type="EMBL" id="BJMV01000009">
    <property type="protein sequence ID" value="GEB86028.1"/>
    <property type="molecule type" value="Genomic_DNA"/>
</dbReference>
<proteinExistence type="predicted"/>
<dbReference type="AlphaFoldDB" id="A0A4Y3TWE6"/>
<dbReference type="RefSeq" id="WP_141376783.1">
    <property type="nucleotide sequence ID" value="NZ_BAPL01000032.1"/>
</dbReference>
<organism evidence="2 3">
    <name type="scientific">Acetobacter peroxydans</name>
    <dbReference type="NCBI Taxonomy" id="104098"/>
    <lineage>
        <taxon>Bacteria</taxon>
        <taxon>Pseudomonadati</taxon>
        <taxon>Pseudomonadota</taxon>
        <taxon>Alphaproteobacteria</taxon>
        <taxon>Acetobacterales</taxon>
        <taxon>Acetobacteraceae</taxon>
        <taxon>Acetobacter</taxon>
    </lineage>
</organism>
<dbReference type="PANTHER" id="PTHR34595:SF7">
    <property type="entry name" value="SLL1039 PROTEIN"/>
    <property type="match status" value="1"/>
</dbReference>
<sequence length="340" mass="38475">MGHDIMMELTHFPLLSRYAECMMWLARYMERMENLARLLEVTETFVRDAEGQTAWDSIVSINSDESLFSRLHPDASSADAVPFYLTEAENPGSIRSMAHAIRENARAVRPLVSTELWTHLNVFTRWLLELDETSVKTSSLSGLCGRIRQECQTHYGIAEGTLYRDQAWLFYRLGKHLERCDQITRLVDIRYHMLLPQGEAPGSAIDITQWTSVLRSAAAHHSFRRLRPVTVTPANIVGFLLKNEGFPRSLSANLRQIDDVLSLLANHAGLYGLCAPLQECLDELRTTLSDQTAGDIILRGLHDYMDWIQTRLASTQNAIADTFWPSIPTAISQATLQAQE</sequence>
<accession>A0A4Y3TWE6</accession>
<name>A0A4Y3TWE6_9PROT</name>
<dbReference type="Proteomes" id="UP000317730">
    <property type="component" value="Unassembled WGS sequence"/>
</dbReference>